<name>A0AA38SQ06_9ASTR</name>
<keyword evidence="2" id="KW-1185">Reference proteome</keyword>
<sequence length="268" mass="30239">MYRYFRVKNDSTTLNSINTSNLVTQTNRRTGRVSRSVAKKYNKNRVVYNNNKKSPPPLPLLLPSLPHAGNKSALPTVNEDNNSIAVKKNITESQGCGIKSWDLEKERENQDSGPDEYGLQDGELMDFCKLLESGGTMDLNGFLSLHDEKQPENVVFESAKNGEIEDEILSLNASQAMGACSNGELMDDDKMLWQWEEDDLEQVQWVLGDYVSSVESGKKGEIEDGILSFKSSEAMGFCPNEDSMEFEVEKDDMMLWLWEDDDDIKVVL</sequence>
<organism evidence="1 2">
    <name type="scientific">Centaurea solstitialis</name>
    <name type="common">yellow star-thistle</name>
    <dbReference type="NCBI Taxonomy" id="347529"/>
    <lineage>
        <taxon>Eukaryota</taxon>
        <taxon>Viridiplantae</taxon>
        <taxon>Streptophyta</taxon>
        <taxon>Embryophyta</taxon>
        <taxon>Tracheophyta</taxon>
        <taxon>Spermatophyta</taxon>
        <taxon>Magnoliopsida</taxon>
        <taxon>eudicotyledons</taxon>
        <taxon>Gunneridae</taxon>
        <taxon>Pentapetalae</taxon>
        <taxon>asterids</taxon>
        <taxon>campanulids</taxon>
        <taxon>Asterales</taxon>
        <taxon>Asteraceae</taxon>
        <taxon>Carduoideae</taxon>
        <taxon>Cardueae</taxon>
        <taxon>Centaureinae</taxon>
        <taxon>Centaurea</taxon>
    </lineage>
</organism>
<proteinExistence type="predicted"/>
<dbReference type="EMBL" id="JARYMX010000005">
    <property type="protein sequence ID" value="KAJ9546448.1"/>
    <property type="molecule type" value="Genomic_DNA"/>
</dbReference>
<dbReference type="AlphaFoldDB" id="A0AA38SQ06"/>
<comment type="caution">
    <text evidence="1">The sequence shown here is derived from an EMBL/GenBank/DDBJ whole genome shotgun (WGS) entry which is preliminary data.</text>
</comment>
<protein>
    <submittedName>
        <fullName evidence="1">Uncharacterized protein</fullName>
    </submittedName>
</protein>
<evidence type="ECO:0000313" key="2">
    <source>
        <dbReference type="Proteomes" id="UP001172457"/>
    </source>
</evidence>
<evidence type="ECO:0000313" key="1">
    <source>
        <dbReference type="EMBL" id="KAJ9546448.1"/>
    </source>
</evidence>
<dbReference type="Proteomes" id="UP001172457">
    <property type="component" value="Chromosome 5"/>
</dbReference>
<accession>A0AA38SQ06</accession>
<gene>
    <name evidence="1" type="ORF">OSB04_018991</name>
</gene>
<reference evidence="1" key="1">
    <citation type="submission" date="2023-03" db="EMBL/GenBank/DDBJ databases">
        <title>Chromosome-scale reference genome and RAD-based genetic map of yellow starthistle (Centaurea solstitialis) reveal putative structural variation and QTLs associated with invader traits.</title>
        <authorList>
            <person name="Reatini B."/>
            <person name="Cang F.A."/>
            <person name="Jiang Q."/>
            <person name="Mckibben M.T.W."/>
            <person name="Barker M.S."/>
            <person name="Rieseberg L.H."/>
            <person name="Dlugosch K.M."/>
        </authorList>
    </citation>
    <scope>NUCLEOTIDE SEQUENCE</scope>
    <source>
        <strain evidence="1">CAN-66</strain>
        <tissue evidence="1">Leaf</tissue>
    </source>
</reference>